<dbReference type="eggNOG" id="ENOG502QUNE">
    <property type="taxonomic scope" value="Eukaryota"/>
</dbReference>
<reference evidence="4" key="1">
    <citation type="journal article" date="2010" name="Nat. Biotechnol.">
        <title>Draft genome sequence of the oilseed species Ricinus communis.</title>
        <authorList>
            <person name="Chan A.P."/>
            <person name="Crabtree J."/>
            <person name="Zhao Q."/>
            <person name="Lorenzi H."/>
            <person name="Orvis J."/>
            <person name="Puiu D."/>
            <person name="Melake-Berhan A."/>
            <person name="Jones K.M."/>
            <person name="Redman J."/>
            <person name="Chen G."/>
            <person name="Cahoon E.B."/>
            <person name="Gedil M."/>
            <person name="Stanke M."/>
            <person name="Haas B.J."/>
            <person name="Wortman J.R."/>
            <person name="Fraser-Liggett C.M."/>
            <person name="Ravel J."/>
            <person name="Rabinowicz P.D."/>
        </authorList>
    </citation>
    <scope>NUCLEOTIDE SEQUENCE [LARGE SCALE GENOMIC DNA]</scope>
    <source>
        <strain evidence="4">cv. Hale</strain>
    </source>
</reference>
<protein>
    <submittedName>
        <fullName evidence="3">Uncharacterized protein</fullName>
    </submittedName>
</protein>
<gene>
    <name evidence="3" type="ORF">RCOM_1608690</name>
</gene>
<feature type="region of interest" description="Disordered" evidence="1">
    <location>
        <begin position="284"/>
        <end position="317"/>
    </location>
</feature>
<keyword evidence="4" id="KW-1185">Reference proteome</keyword>
<dbReference type="Proteomes" id="UP000008311">
    <property type="component" value="Unassembled WGS sequence"/>
</dbReference>
<proteinExistence type="predicted"/>
<evidence type="ECO:0000313" key="3">
    <source>
        <dbReference type="EMBL" id="EEF50274.1"/>
    </source>
</evidence>
<dbReference type="OrthoDB" id="1080706at2759"/>
<dbReference type="STRING" id="3988.B9RD16"/>
<dbReference type="FunCoup" id="B9RD16">
    <property type="interactions" value="1226"/>
</dbReference>
<evidence type="ECO:0000313" key="4">
    <source>
        <dbReference type="Proteomes" id="UP000008311"/>
    </source>
</evidence>
<feature type="compositionally biased region" description="Basic and acidic residues" evidence="1">
    <location>
        <begin position="418"/>
        <end position="438"/>
    </location>
</feature>
<keyword evidence="2" id="KW-0472">Membrane</keyword>
<feature type="compositionally biased region" description="Low complexity" evidence="1">
    <location>
        <begin position="242"/>
        <end position="257"/>
    </location>
</feature>
<feature type="region of interest" description="Disordered" evidence="1">
    <location>
        <begin position="410"/>
        <end position="460"/>
    </location>
</feature>
<dbReference type="AlphaFoldDB" id="B9RD16"/>
<dbReference type="KEGG" id="rcu:8265800"/>
<dbReference type="EMBL" id="EQ973775">
    <property type="protein sequence ID" value="EEF50274.1"/>
    <property type="molecule type" value="Genomic_DNA"/>
</dbReference>
<feature type="transmembrane region" description="Helical" evidence="2">
    <location>
        <begin position="20"/>
        <end position="41"/>
    </location>
</feature>
<name>B9RD16_RICCO</name>
<dbReference type="InParanoid" id="B9RD16"/>
<evidence type="ECO:0000256" key="2">
    <source>
        <dbReference type="SAM" id="Phobius"/>
    </source>
</evidence>
<feature type="region of interest" description="Disordered" evidence="1">
    <location>
        <begin position="231"/>
        <end position="258"/>
    </location>
</feature>
<evidence type="ECO:0000256" key="1">
    <source>
        <dbReference type="SAM" id="MobiDB-lite"/>
    </source>
</evidence>
<organism evidence="3 4">
    <name type="scientific">Ricinus communis</name>
    <name type="common">Castor bean</name>
    <dbReference type="NCBI Taxonomy" id="3988"/>
    <lineage>
        <taxon>Eukaryota</taxon>
        <taxon>Viridiplantae</taxon>
        <taxon>Streptophyta</taxon>
        <taxon>Embryophyta</taxon>
        <taxon>Tracheophyta</taxon>
        <taxon>Spermatophyta</taxon>
        <taxon>Magnoliopsida</taxon>
        <taxon>eudicotyledons</taxon>
        <taxon>Gunneridae</taxon>
        <taxon>Pentapetalae</taxon>
        <taxon>rosids</taxon>
        <taxon>fabids</taxon>
        <taxon>Malpighiales</taxon>
        <taxon>Euphorbiaceae</taxon>
        <taxon>Acalyphoideae</taxon>
        <taxon>Acalypheae</taxon>
        <taxon>Ricinus</taxon>
    </lineage>
</organism>
<feature type="region of interest" description="Disordered" evidence="1">
    <location>
        <begin position="552"/>
        <end position="602"/>
    </location>
</feature>
<dbReference type="Pfam" id="PF05553">
    <property type="entry name" value="DUF761"/>
    <property type="match status" value="1"/>
</dbReference>
<feature type="compositionally biased region" description="Low complexity" evidence="1">
    <location>
        <begin position="330"/>
        <end position="364"/>
    </location>
</feature>
<accession>B9RD16</accession>
<keyword evidence="2" id="KW-0812">Transmembrane</keyword>
<sequence>MADSRSYNQPSTHTVTHHKSFIRIICKSLFFVLFLIAIPLFPSQAPNFVNQTLLTKFWELVHLLFIGVAVSYGLFSSRNVEGEFETTTQYSTCDFDDLQSSNNYVSRIFHVSPIFENGYENLSGSDEKNVYHTWNSQSYKDESSVTVTNGSSSSIDEKRKHGFIDHENGNEIPVEHDENTGVQTWNSQYLQGESVVVLSQVNYELDEWGKPSQIAGCKPLGLPVRSLKSRIRNPDTPHFTDGSESGSSLIGDSNSSGRTVNEKIFGDMGPINLEEKFNENFALHSQVPRRSRSGRVELRNKVGRVAPHPSHFRPLSVDETQFESLRSQSFRSTTSFSSQASSVSNSPTMLSPSHSTTSSDSPSSRTEELGKDKDFFPSYPPASQSPQTTKTRDAPLNAFHLRRYSSGSLFQKDAHKRIKDEPKDLRGKRKDDLLRSKEGGQGTLESDKKPAMMVKASPRGKSVRTIRSVYTAEAATVGETCIDDQAGKEYNEAIGENIGKIEMKREGSGKYDVPTGMGKKNLNAQYDVPTGMGKKNLDSQYDVPKPTFGKYQMKEKEEPLETVTVEAEEDPQRETDRSGMGSHADAVLNPVSDAGHDPSEVDRKAGEFIAKFREQIRLQKVASVERSKGLRLSGKHLR</sequence>
<dbReference type="PANTHER" id="PTHR34059:SF6">
    <property type="entry name" value="DUF4408 DOMAIN-CONTAINING PROTEIN"/>
    <property type="match status" value="1"/>
</dbReference>
<feature type="compositionally biased region" description="Basic and acidic residues" evidence="1">
    <location>
        <begin position="365"/>
        <end position="375"/>
    </location>
</feature>
<dbReference type="PANTHER" id="PTHR34059">
    <property type="entry name" value="EXPRESSED PROTEIN"/>
    <property type="match status" value="1"/>
</dbReference>
<feature type="region of interest" description="Disordered" evidence="1">
    <location>
        <begin position="330"/>
        <end position="394"/>
    </location>
</feature>
<keyword evidence="2" id="KW-1133">Transmembrane helix</keyword>
<dbReference type="InterPro" id="IPR008480">
    <property type="entry name" value="DUF761_pln"/>
</dbReference>